<protein>
    <submittedName>
        <fullName evidence="1">Uncharacterized protein</fullName>
    </submittedName>
</protein>
<gene>
    <name evidence="1" type="ORF">HPB48_009182</name>
</gene>
<dbReference type="AlphaFoldDB" id="A0A9J6GRV3"/>
<sequence>MCMARLYIKIKLVTKSRKKDPYLRLPVPLVAVIRIDARHTHSLESADALRLLDGTASTRETFIGYFNDGMGIGEARKLHESKLCVQENGLMLLANRAINPLARTVQHWHCVWRANKLRGWSHRPTGQTRGEGSPLCSPRYSEDYVPLTAYSLE</sequence>
<dbReference type="EMBL" id="JABSTR010000008">
    <property type="protein sequence ID" value="KAH9378189.1"/>
    <property type="molecule type" value="Genomic_DNA"/>
</dbReference>
<organism evidence="1 2">
    <name type="scientific">Haemaphysalis longicornis</name>
    <name type="common">Bush tick</name>
    <dbReference type="NCBI Taxonomy" id="44386"/>
    <lineage>
        <taxon>Eukaryota</taxon>
        <taxon>Metazoa</taxon>
        <taxon>Ecdysozoa</taxon>
        <taxon>Arthropoda</taxon>
        <taxon>Chelicerata</taxon>
        <taxon>Arachnida</taxon>
        <taxon>Acari</taxon>
        <taxon>Parasitiformes</taxon>
        <taxon>Ixodida</taxon>
        <taxon>Ixodoidea</taxon>
        <taxon>Ixodidae</taxon>
        <taxon>Haemaphysalinae</taxon>
        <taxon>Haemaphysalis</taxon>
    </lineage>
</organism>
<proteinExistence type="predicted"/>
<dbReference type="PANTHER" id="PTHR35385:SF2">
    <property type="entry name" value="PROTEIN B, PUTATIVE-RELATED"/>
    <property type="match status" value="1"/>
</dbReference>
<evidence type="ECO:0000313" key="1">
    <source>
        <dbReference type="EMBL" id="KAH9378189.1"/>
    </source>
</evidence>
<reference evidence="1 2" key="1">
    <citation type="journal article" date="2020" name="Cell">
        <title>Large-Scale Comparative Analyses of Tick Genomes Elucidate Their Genetic Diversity and Vector Capacities.</title>
        <authorList>
            <consortium name="Tick Genome and Microbiome Consortium (TIGMIC)"/>
            <person name="Jia N."/>
            <person name="Wang J."/>
            <person name="Shi W."/>
            <person name="Du L."/>
            <person name="Sun Y."/>
            <person name="Zhan W."/>
            <person name="Jiang J.F."/>
            <person name="Wang Q."/>
            <person name="Zhang B."/>
            <person name="Ji P."/>
            <person name="Bell-Sakyi L."/>
            <person name="Cui X.M."/>
            <person name="Yuan T.T."/>
            <person name="Jiang B.G."/>
            <person name="Yang W.F."/>
            <person name="Lam T.T."/>
            <person name="Chang Q.C."/>
            <person name="Ding S.J."/>
            <person name="Wang X.J."/>
            <person name="Zhu J.G."/>
            <person name="Ruan X.D."/>
            <person name="Zhao L."/>
            <person name="Wei J.T."/>
            <person name="Ye R.Z."/>
            <person name="Que T.C."/>
            <person name="Du C.H."/>
            <person name="Zhou Y.H."/>
            <person name="Cheng J.X."/>
            <person name="Dai P.F."/>
            <person name="Guo W.B."/>
            <person name="Han X.H."/>
            <person name="Huang E.J."/>
            <person name="Li L.F."/>
            <person name="Wei W."/>
            <person name="Gao Y.C."/>
            <person name="Liu J.Z."/>
            <person name="Shao H.Z."/>
            <person name="Wang X."/>
            <person name="Wang C.C."/>
            <person name="Yang T.C."/>
            <person name="Huo Q.B."/>
            <person name="Li W."/>
            <person name="Chen H.Y."/>
            <person name="Chen S.E."/>
            <person name="Zhou L.G."/>
            <person name="Ni X.B."/>
            <person name="Tian J.H."/>
            <person name="Sheng Y."/>
            <person name="Liu T."/>
            <person name="Pan Y.S."/>
            <person name="Xia L.Y."/>
            <person name="Li J."/>
            <person name="Zhao F."/>
            <person name="Cao W.C."/>
        </authorList>
    </citation>
    <scope>NUCLEOTIDE SEQUENCE [LARGE SCALE GENOMIC DNA]</scope>
    <source>
        <strain evidence="1">HaeL-2018</strain>
    </source>
</reference>
<dbReference type="OrthoDB" id="6783205at2759"/>
<dbReference type="Proteomes" id="UP000821853">
    <property type="component" value="Unassembled WGS sequence"/>
</dbReference>
<dbReference type="VEuPathDB" id="VectorBase:HLOH_051101"/>
<name>A0A9J6GRV3_HAELO</name>
<comment type="caution">
    <text evidence="1">The sequence shown here is derived from an EMBL/GenBank/DDBJ whole genome shotgun (WGS) entry which is preliminary data.</text>
</comment>
<evidence type="ECO:0000313" key="2">
    <source>
        <dbReference type="Proteomes" id="UP000821853"/>
    </source>
</evidence>
<dbReference type="PANTHER" id="PTHR35385">
    <property type="entry name" value="PROTEIN B, PUTATIVE-RELATED-RELATED"/>
    <property type="match status" value="1"/>
</dbReference>
<accession>A0A9J6GRV3</accession>
<keyword evidence="2" id="KW-1185">Reference proteome</keyword>